<dbReference type="PROSITE" id="PS50835">
    <property type="entry name" value="IG_LIKE"/>
    <property type="match status" value="1"/>
</dbReference>
<evidence type="ECO:0000256" key="1">
    <source>
        <dbReference type="SAM" id="MobiDB-lite"/>
    </source>
</evidence>
<feature type="non-terminal residue" evidence="3">
    <location>
        <position position="1"/>
    </location>
</feature>
<evidence type="ECO:0000313" key="3">
    <source>
        <dbReference type="EMBL" id="NXH20924.1"/>
    </source>
</evidence>
<dbReference type="Proteomes" id="UP000534107">
    <property type="component" value="Unassembled WGS sequence"/>
</dbReference>
<comment type="caution">
    <text evidence="3">The sequence shown here is derived from an EMBL/GenBank/DDBJ whole genome shotgun (WGS) entry which is preliminary data.</text>
</comment>
<reference evidence="3 4" key="1">
    <citation type="submission" date="2019-09" db="EMBL/GenBank/DDBJ databases">
        <title>Bird 10,000 Genomes (B10K) Project - Family phase.</title>
        <authorList>
            <person name="Zhang G."/>
        </authorList>
    </citation>
    <scope>NUCLEOTIDE SEQUENCE [LARGE SCALE GENOMIC DNA]</scope>
    <source>
        <strain evidence="3">B10K-DU-001-16</strain>
        <tissue evidence="3">Muscle</tissue>
    </source>
</reference>
<dbReference type="AlphaFoldDB" id="A0A7K9I7L1"/>
<dbReference type="InterPro" id="IPR013783">
    <property type="entry name" value="Ig-like_fold"/>
</dbReference>
<dbReference type="OrthoDB" id="6250964at2759"/>
<evidence type="ECO:0000313" key="4">
    <source>
        <dbReference type="Proteomes" id="UP000534107"/>
    </source>
</evidence>
<sequence length="87" mass="8606">LWCRADGNPAPSTRCSRESSAGASRGQAAAAAAATPAPAAAPGGSSRAVSRADAGRYLCRATNKHGSATRSVLVTVECECRTGLGAC</sequence>
<dbReference type="Gene3D" id="2.60.40.10">
    <property type="entry name" value="Immunoglobulins"/>
    <property type="match status" value="1"/>
</dbReference>
<gene>
    <name evidence="3" type="primary">Icam1</name>
    <name evidence="3" type="ORF">BUCCAP_R15782</name>
</gene>
<dbReference type="PANTHER" id="PTHR13771:SF9">
    <property type="entry name" value="INTERCELLULAR ADHESION MOLECULE 5"/>
    <property type="match status" value="1"/>
</dbReference>
<keyword evidence="4" id="KW-1185">Reference proteome</keyword>
<feature type="region of interest" description="Disordered" evidence="1">
    <location>
        <begin position="1"/>
        <end position="48"/>
    </location>
</feature>
<protein>
    <submittedName>
        <fullName evidence="3">ICAM1 protein</fullName>
    </submittedName>
</protein>
<dbReference type="PANTHER" id="PTHR13771">
    <property type="entry name" value="INTERCELLULAR ADHESION MOLECULE"/>
    <property type="match status" value="1"/>
</dbReference>
<organism evidence="3 4">
    <name type="scientific">Bucco capensis</name>
    <name type="common">collared puffbird</name>
    <dbReference type="NCBI Taxonomy" id="135168"/>
    <lineage>
        <taxon>Eukaryota</taxon>
        <taxon>Metazoa</taxon>
        <taxon>Chordata</taxon>
        <taxon>Craniata</taxon>
        <taxon>Vertebrata</taxon>
        <taxon>Euteleostomi</taxon>
        <taxon>Archelosauria</taxon>
        <taxon>Archosauria</taxon>
        <taxon>Dinosauria</taxon>
        <taxon>Saurischia</taxon>
        <taxon>Theropoda</taxon>
        <taxon>Coelurosauria</taxon>
        <taxon>Aves</taxon>
        <taxon>Neognathae</taxon>
        <taxon>Neoaves</taxon>
        <taxon>Telluraves</taxon>
        <taxon>Coraciimorphae</taxon>
        <taxon>Piciformes</taxon>
        <taxon>Bucconidae</taxon>
        <taxon>Bucco</taxon>
    </lineage>
</organism>
<dbReference type="InterPro" id="IPR007110">
    <property type="entry name" value="Ig-like_dom"/>
</dbReference>
<name>A0A7K9I7L1_9PICI</name>
<dbReference type="InterPro" id="IPR036179">
    <property type="entry name" value="Ig-like_dom_sf"/>
</dbReference>
<accession>A0A7K9I7L1</accession>
<dbReference type="GO" id="GO:0005178">
    <property type="term" value="F:integrin binding"/>
    <property type="evidence" value="ECO:0007669"/>
    <property type="project" value="InterPro"/>
</dbReference>
<dbReference type="GO" id="GO:0005886">
    <property type="term" value="C:plasma membrane"/>
    <property type="evidence" value="ECO:0007669"/>
    <property type="project" value="TreeGrafter"/>
</dbReference>
<evidence type="ECO:0000259" key="2">
    <source>
        <dbReference type="PROSITE" id="PS50835"/>
    </source>
</evidence>
<feature type="domain" description="Ig-like" evidence="2">
    <location>
        <begin position="1"/>
        <end position="75"/>
    </location>
</feature>
<dbReference type="GO" id="GO:0007155">
    <property type="term" value="P:cell adhesion"/>
    <property type="evidence" value="ECO:0007669"/>
    <property type="project" value="InterPro"/>
</dbReference>
<feature type="non-terminal residue" evidence="3">
    <location>
        <position position="87"/>
    </location>
</feature>
<dbReference type="EMBL" id="VWZO01018949">
    <property type="protein sequence ID" value="NXH20924.1"/>
    <property type="molecule type" value="Genomic_DNA"/>
</dbReference>
<dbReference type="SUPFAM" id="SSF48726">
    <property type="entry name" value="Immunoglobulin"/>
    <property type="match status" value="1"/>
</dbReference>
<dbReference type="InterPro" id="IPR047012">
    <property type="entry name" value="ICAM_VCAM"/>
</dbReference>
<feature type="compositionally biased region" description="Low complexity" evidence="1">
    <location>
        <begin position="18"/>
        <end position="48"/>
    </location>
</feature>
<proteinExistence type="predicted"/>